<dbReference type="InterPro" id="IPR050213">
    <property type="entry name" value="GST_superfamily"/>
</dbReference>
<comment type="similarity">
    <text evidence="3">Belongs to the GST superfamily. Sigma family.</text>
</comment>
<comment type="catalytic activity">
    <reaction evidence="4">
        <text>RX + glutathione = an S-substituted glutathione + a halide anion + H(+)</text>
        <dbReference type="Rhea" id="RHEA:16437"/>
        <dbReference type="ChEBI" id="CHEBI:15378"/>
        <dbReference type="ChEBI" id="CHEBI:16042"/>
        <dbReference type="ChEBI" id="CHEBI:17792"/>
        <dbReference type="ChEBI" id="CHEBI:57925"/>
        <dbReference type="ChEBI" id="CHEBI:90779"/>
        <dbReference type="EC" id="2.5.1.18"/>
    </reaction>
</comment>
<dbReference type="PANTHER" id="PTHR11571:SF224">
    <property type="entry name" value="HEMATOPOIETIC PROSTAGLANDIN D SYNTHASE"/>
    <property type="match status" value="1"/>
</dbReference>
<dbReference type="SUPFAM" id="SSF47616">
    <property type="entry name" value="GST C-terminal domain-like"/>
    <property type="match status" value="1"/>
</dbReference>
<dbReference type="PANTHER" id="PTHR11571">
    <property type="entry name" value="GLUTATHIONE S-TRANSFERASE"/>
    <property type="match status" value="1"/>
</dbReference>
<dbReference type="InterPro" id="IPR040079">
    <property type="entry name" value="Glutathione_S-Trfase"/>
</dbReference>
<evidence type="ECO:0000259" key="6">
    <source>
        <dbReference type="PROSITE" id="PS50405"/>
    </source>
</evidence>
<evidence type="ECO:0000256" key="3">
    <source>
        <dbReference type="ARBA" id="ARBA00038317"/>
    </source>
</evidence>
<evidence type="ECO:0000259" key="5">
    <source>
        <dbReference type="PROSITE" id="PS50404"/>
    </source>
</evidence>
<organism evidence="7">
    <name type="scientific">Graphocephala atropunctata</name>
    <dbReference type="NCBI Taxonomy" id="36148"/>
    <lineage>
        <taxon>Eukaryota</taxon>
        <taxon>Metazoa</taxon>
        <taxon>Ecdysozoa</taxon>
        <taxon>Arthropoda</taxon>
        <taxon>Hexapoda</taxon>
        <taxon>Insecta</taxon>
        <taxon>Pterygota</taxon>
        <taxon>Neoptera</taxon>
        <taxon>Paraneoptera</taxon>
        <taxon>Hemiptera</taxon>
        <taxon>Auchenorrhyncha</taxon>
        <taxon>Membracoidea</taxon>
        <taxon>Cicadellidae</taxon>
        <taxon>Cicadellinae</taxon>
        <taxon>Cicadellini</taxon>
        <taxon>Graphocephala</taxon>
    </lineage>
</organism>
<proteinExistence type="inferred from homology"/>
<dbReference type="EMBL" id="GEBQ01020681">
    <property type="protein sequence ID" value="JAT19296.1"/>
    <property type="molecule type" value="Transcribed_RNA"/>
</dbReference>
<dbReference type="InterPro" id="IPR004046">
    <property type="entry name" value="GST_C"/>
</dbReference>
<dbReference type="CDD" id="cd03039">
    <property type="entry name" value="GST_N_Sigma_like"/>
    <property type="match status" value="1"/>
</dbReference>
<accession>A0A1B6L6J0</accession>
<evidence type="ECO:0000256" key="4">
    <source>
        <dbReference type="ARBA" id="ARBA00047960"/>
    </source>
</evidence>
<dbReference type="SFLD" id="SFLDG01205">
    <property type="entry name" value="AMPS.1"/>
    <property type="match status" value="1"/>
</dbReference>
<dbReference type="AlphaFoldDB" id="A0A1B6L6J0"/>
<evidence type="ECO:0000256" key="2">
    <source>
        <dbReference type="ARBA" id="ARBA00022679"/>
    </source>
</evidence>
<dbReference type="GO" id="GO:0004364">
    <property type="term" value="F:glutathione transferase activity"/>
    <property type="evidence" value="ECO:0007669"/>
    <property type="project" value="UniProtKB-EC"/>
</dbReference>
<feature type="domain" description="GST N-terminal" evidence="5">
    <location>
        <begin position="5"/>
        <end position="82"/>
    </location>
</feature>
<evidence type="ECO:0000313" key="7">
    <source>
        <dbReference type="EMBL" id="JAT19296.1"/>
    </source>
</evidence>
<protein>
    <recommendedName>
        <fullName evidence="1">glutathione transferase</fullName>
        <ecNumber evidence="1">2.5.1.18</ecNumber>
    </recommendedName>
</protein>
<feature type="domain" description="GST C-terminal" evidence="6">
    <location>
        <begin position="84"/>
        <end position="206"/>
    </location>
</feature>
<dbReference type="SFLD" id="SFLDS00019">
    <property type="entry name" value="Glutathione_Transferase_(cytos"/>
    <property type="match status" value="1"/>
</dbReference>
<dbReference type="Gene3D" id="1.20.1050.130">
    <property type="match status" value="1"/>
</dbReference>
<dbReference type="FunFam" id="1.20.1050.10:FF:000030">
    <property type="entry name" value="Glutathione S-transferase S1"/>
    <property type="match status" value="1"/>
</dbReference>
<dbReference type="InterPro" id="IPR036249">
    <property type="entry name" value="Thioredoxin-like_sf"/>
</dbReference>
<dbReference type="InterPro" id="IPR010987">
    <property type="entry name" value="Glutathione-S-Trfase_C-like"/>
</dbReference>
<dbReference type="Pfam" id="PF02798">
    <property type="entry name" value="GST_N"/>
    <property type="match status" value="1"/>
</dbReference>
<sequence length="219" mass="25069">MASDSKIKLTYFPIIGLGEPMRFMFAYLGKDYEDCRVGGKEWLAMKPSTPWGKCPFLEINGQTVTQNVAICRYLAQEAGLRGKDTWEDLRIDEIVDVIGDFRSELVKYHYEADPQKKESVKGPLVKEIVPFYMKKLEALVKENNGYLANGKLSWADLYFGAVSDDFNYMLCSELTDGYPNVKALKEKVHTIPQIKAWLDKRPAEDYSYRVEILAALKNK</sequence>
<dbReference type="SFLD" id="SFLDG00363">
    <property type="entry name" value="AMPS_(cytGST):_Alpha-__Mu-__Pi"/>
    <property type="match status" value="1"/>
</dbReference>
<dbReference type="InterPro" id="IPR004045">
    <property type="entry name" value="Glutathione_S-Trfase_N"/>
</dbReference>
<dbReference type="Pfam" id="PF14497">
    <property type="entry name" value="GST_C_3"/>
    <property type="match status" value="1"/>
</dbReference>
<gene>
    <name evidence="7" type="ORF">g.20841</name>
</gene>
<dbReference type="PROSITE" id="PS50404">
    <property type="entry name" value="GST_NTER"/>
    <property type="match status" value="1"/>
</dbReference>
<dbReference type="PROSITE" id="PS50405">
    <property type="entry name" value="GST_CTER"/>
    <property type="match status" value="1"/>
</dbReference>
<dbReference type="GO" id="GO:0006749">
    <property type="term" value="P:glutathione metabolic process"/>
    <property type="evidence" value="ECO:0007669"/>
    <property type="project" value="TreeGrafter"/>
</dbReference>
<dbReference type="EC" id="2.5.1.18" evidence="1"/>
<dbReference type="SUPFAM" id="SSF52833">
    <property type="entry name" value="Thioredoxin-like"/>
    <property type="match status" value="1"/>
</dbReference>
<dbReference type="InterPro" id="IPR036282">
    <property type="entry name" value="Glutathione-S-Trfase_C_sf"/>
</dbReference>
<keyword evidence="2" id="KW-0808">Transferase</keyword>
<reference evidence="7" key="1">
    <citation type="submission" date="2015-11" db="EMBL/GenBank/DDBJ databases">
        <title>De novo transcriptome assembly of four potential Pierce s Disease insect vectors from Arizona vineyards.</title>
        <authorList>
            <person name="Tassone E.E."/>
        </authorList>
    </citation>
    <scope>NUCLEOTIDE SEQUENCE</scope>
</reference>
<dbReference type="CDD" id="cd03192">
    <property type="entry name" value="GST_C_Sigma_like"/>
    <property type="match status" value="1"/>
</dbReference>
<name>A0A1B6L6J0_9HEMI</name>
<evidence type="ECO:0000256" key="1">
    <source>
        <dbReference type="ARBA" id="ARBA00012452"/>
    </source>
</evidence>